<dbReference type="EMBL" id="WIXE01024001">
    <property type="protein sequence ID" value="KAK5966000.1"/>
    <property type="molecule type" value="Genomic_DNA"/>
</dbReference>
<name>A0AAN8ESH9_TRICO</name>
<feature type="region of interest" description="Disordered" evidence="2">
    <location>
        <begin position="89"/>
        <end position="114"/>
    </location>
</feature>
<evidence type="ECO:0000256" key="2">
    <source>
        <dbReference type="SAM" id="MobiDB-lite"/>
    </source>
</evidence>
<feature type="region of interest" description="Disordered" evidence="2">
    <location>
        <begin position="1"/>
        <end position="21"/>
    </location>
</feature>
<sequence length="198" mass="22353">MVRSSQPHRPNGKGRSERFPLPSYLDPLVRILSRNRSIDGTPEKEDLSIDLQEIAKEEINSSDEELADGPLFEPERKPTLDELLTHNSERWSRTDKVSTTQRGTHENHAPEAATTSAKVIGTLPKSSLTGEVLSCFSDSLSQLLDEEVKLAKIRQEEAAMAIEVRRLEIEKLNLEIEWLRKRADSEASNGLCSPYYIQ</sequence>
<evidence type="ECO:0000313" key="3">
    <source>
        <dbReference type="EMBL" id="KAK5966000.1"/>
    </source>
</evidence>
<accession>A0AAN8ESH9</accession>
<gene>
    <name evidence="3" type="ORF">GCK32_017165</name>
</gene>
<keyword evidence="1" id="KW-0175">Coiled coil</keyword>
<keyword evidence="4" id="KW-1185">Reference proteome</keyword>
<proteinExistence type="predicted"/>
<evidence type="ECO:0000256" key="1">
    <source>
        <dbReference type="SAM" id="Coils"/>
    </source>
</evidence>
<comment type="caution">
    <text evidence="3">The sequence shown here is derived from an EMBL/GenBank/DDBJ whole genome shotgun (WGS) entry which is preliminary data.</text>
</comment>
<feature type="region of interest" description="Disordered" evidence="2">
    <location>
        <begin position="56"/>
        <end position="75"/>
    </location>
</feature>
<dbReference type="AlphaFoldDB" id="A0AAN8ESH9"/>
<dbReference type="Proteomes" id="UP001331761">
    <property type="component" value="Unassembled WGS sequence"/>
</dbReference>
<organism evidence="3 4">
    <name type="scientific">Trichostrongylus colubriformis</name>
    <name type="common">Black scour worm</name>
    <dbReference type="NCBI Taxonomy" id="6319"/>
    <lineage>
        <taxon>Eukaryota</taxon>
        <taxon>Metazoa</taxon>
        <taxon>Ecdysozoa</taxon>
        <taxon>Nematoda</taxon>
        <taxon>Chromadorea</taxon>
        <taxon>Rhabditida</taxon>
        <taxon>Rhabditina</taxon>
        <taxon>Rhabditomorpha</taxon>
        <taxon>Strongyloidea</taxon>
        <taxon>Trichostrongylidae</taxon>
        <taxon>Trichostrongylus</taxon>
    </lineage>
</organism>
<feature type="coiled-coil region" evidence="1">
    <location>
        <begin position="150"/>
        <end position="189"/>
    </location>
</feature>
<evidence type="ECO:0000313" key="4">
    <source>
        <dbReference type="Proteomes" id="UP001331761"/>
    </source>
</evidence>
<reference evidence="3 4" key="1">
    <citation type="submission" date="2019-10" db="EMBL/GenBank/DDBJ databases">
        <title>Assembly and Annotation for the nematode Trichostrongylus colubriformis.</title>
        <authorList>
            <person name="Martin J."/>
        </authorList>
    </citation>
    <scope>NUCLEOTIDE SEQUENCE [LARGE SCALE GENOMIC DNA]</scope>
    <source>
        <strain evidence="3">G859</strain>
        <tissue evidence="3">Whole worm</tissue>
    </source>
</reference>
<protein>
    <submittedName>
        <fullName evidence="3">Uncharacterized protein</fullName>
    </submittedName>
</protein>